<organism evidence="1 2">
    <name type="scientific">Phytophthora rubi</name>
    <dbReference type="NCBI Taxonomy" id="129364"/>
    <lineage>
        <taxon>Eukaryota</taxon>
        <taxon>Sar</taxon>
        <taxon>Stramenopiles</taxon>
        <taxon>Oomycota</taxon>
        <taxon>Peronosporomycetes</taxon>
        <taxon>Peronosporales</taxon>
        <taxon>Peronosporaceae</taxon>
        <taxon>Phytophthora</taxon>
    </lineage>
</organism>
<dbReference type="EMBL" id="QXFT01000048">
    <property type="protein sequence ID" value="KAE9357650.1"/>
    <property type="molecule type" value="Genomic_DNA"/>
</dbReference>
<proteinExistence type="predicted"/>
<accession>A0A6A4G563</accession>
<dbReference type="PANTHER" id="PTHR40866:SF1">
    <property type="entry name" value="BED-TYPE DOMAIN-CONTAINING PROTEIN"/>
    <property type="match status" value="1"/>
</dbReference>
<evidence type="ECO:0000313" key="2">
    <source>
        <dbReference type="Proteomes" id="UP000434957"/>
    </source>
</evidence>
<gene>
    <name evidence="1" type="ORF">PR003_g1675</name>
</gene>
<comment type="caution">
    <text evidence="1">The sequence shown here is derived from an EMBL/GenBank/DDBJ whole genome shotgun (WGS) entry which is preliminary data.</text>
</comment>
<dbReference type="Proteomes" id="UP000434957">
    <property type="component" value="Unassembled WGS sequence"/>
</dbReference>
<protein>
    <submittedName>
        <fullName evidence="1">Uncharacterized protein</fullName>
    </submittedName>
</protein>
<keyword evidence="2" id="KW-1185">Reference proteome</keyword>
<evidence type="ECO:0000313" key="1">
    <source>
        <dbReference type="EMBL" id="KAE9357650.1"/>
    </source>
</evidence>
<dbReference type="PANTHER" id="PTHR40866">
    <property type="entry name" value="BED-TYPE DOMAIN-CONTAINING PROTEIN"/>
    <property type="match status" value="1"/>
</dbReference>
<name>A0A6A4G563_9STRA</name>
<reference evidence="1 2" key="1">
    <citation type="submission" date="2018-08" db="EMBL/GenBank/DDBJ databases">
        <title>Genomic investigation of the strawberry pathogen Phytophthora fragariae indicates pathogenicity is determined by transcriptional variation in three key races.</title>
        <authorList>
            <person name="Adams T.M."/>
            <person name="Armitage A.D."/>
            <person name="Sobczyk M.K."/>
            <person name="Bates H.J."/>
            <person name="Dunwell J.M."/>
            <person name="Nellist C.F."/>
            <person name="Harrison R.J."/>
        </authorList>
    </citation>
    <scope>NUCLEOTIDE SEQUENCE [LARGE SCALE GENOMIC DNA]</scope>
    <source>
        <strain evidence="1 2">SCRP333</strain>
    </source>
</reference>
<dbReference type="AlphaFoldDB" id="A0A6A4G563"/>
<sequence>MAKDLTLLDARILFDALQNARPSFVNYLAPDADIVYSAAFEQAVIKVLVRLTALLTRAEETSLELFLCALATVPEPASVSSEGFTERTLKRRKDSLETSSYILLEAIPPTSNIVKSCSVWLERYCAASAIVLRR</sequence>